<dbReference type="CDD" id="cd04598">
    <property type="entry name" value="CBS_pair_GGDEF_EAL"/>
    <property type="match status" value="1"/>
</dbReference>
<feature type="domain" description="EAL" evidence="1">
    <location>
        <begin position="5"/>
        <end position="255"/>
    </location>
</feature>
<dbReference type="Gene3D" id="3.20.20.450">
    <property type="entry name" value="EAL domain"/>
    <property type="match status" value="1"/>
</dbReference>
<dbReference type="InterPro" id="IPR046342">
    <property type="entry name" value="CBS_dom_sf"/>
</dbReference>
<dbReference type="SUPFAM" id="SSF141868">
    <property type="entry name" value="EAL domain-like"/>
    <property type="match status" value="1"/>
</dbReference>
<dbReference type="RefSeq" id="WP_160798210.1">
    <property type="nucleotide sequence ID" value="NZ_WSSB01000019.1"/>
</dbReference>
<name>A0A845BVY7_9NEIS</name>
<dbReference type="GO" id="GO:0071111">
    <property type="term" value="F:cyclic-guanylate-specific phosphodiesterase activity"/>
    <property type="evidence" value="ECO:0007669"/>
    <property type="project" value="InterPro"/>
</dbReference>
<sequence>MISPAASSCPELEAVIAGGELSVLFQPIFGLAAGKLLGYEALVRGPRGSLLELPLELFARAAHYGRLAELDARCRDVVFAGFAALELDATLFLNMTPDGLMAWSTDAGASVTFLQQLGLSPASVVVELTEFKPSTGYQELKAAVERLRAHGFRLALDDMGEGFSNLRLWSELRPEYVKLDKHFAYRLQQEPFKEQVVRSVVELARASRAQLIAEGIETLQEMRILQQLGVSYGQGYLLGRPQSSPHRAPIEAAAIFAANSGPALPVNGRLTARELCIGIRALAPEEPNETAYQRFAADPDLFAIPVVEQGETIGILRRHALLESFARPFNRELFGKKPCVTMADREPMCVDAALDLHQLSAQVAVSGRNTLIDGFVVTDRGRYLGMATGFDLIRKITELQINEARYANPLTGLPGNVPISETLALKLQTVRDFVVAYADLDNFKPFNDLYGYSAGDRIICLVARLLLEASDARQDFVGHVGGDDFVVVMESPDWHARLERLLPQFEREVRHCFAEEHVAQGGYEVVGRGGDTAFLPLTSLSVGVVNCYTGRFASHDEVAQAAALVKKKAKQVAGSSLVVDQPLHALRSPEVCAG</sequence>
<dbReference type="InterPro" id="IPR001633">
    <property type="entry name" value="EAL_dom"/>
</dbReference>
<reference evidence="3 4" key="1">
    <citation type="submission" date="2019-12" db="EMBL/GenBank/DDBJ databases">
        <title>Neisseriaceae gen. nov. sp. Genome sequencing and assembly.</title>
        <authorList>
            <person name="Liu Z."/>
            <person name="Li A."/>
        </authorList>
    </citation>
    <scope>NUCLEOTIDE SEQUENCE [LARGE SCALE GENOMIC DNA]</scope>
    <source>
        <strain evidence="3 4">B2N2-7</strain>
    </source>
</reference>
<gene>
    <name evidence="3" type="ORF">GQF02_14980</name>
</gene>
<dbReference type="AlphaFoldDB" id="A0A845BVY7"/>
<dbReference type="PROSITE" id="PS50883">
    <property type="entry name" value="EAL"/>
    <property type="match status" value="1"/>
</dbReference>
<dbReference type="CDD" id="cd01949">
    <property type="entry name" value="GGDEF"/>
    <property type="match status" value="1"/>
</dbReference>
<protein>
    <submittedName>
        <fullName evidence="3">EAL domain-containing protein</fullName>
    </submittedName>
</protein>
<accession>A0A845BVY7</accession>
<dbReference type="PANTHER" id="PTHR33121:SF76">
    <property type="entry name" value="SIGNALING PROTEIN"/>
    <property type="match status" value="1"/>
</dbReference>
<dbReference type="PANTHER" id="PTHR33121">
    <property type="entry name" value="CYCLIC DI-GMP PHOSPHODIESTERASE PDEF"/>
    <property type="match status" value="1"/>
</dbReference>
<dbReference type="EMBL" id="WSSB01000019">
    <property type="protein sequence ID" value="MXR38276.1"/>
    <property type="molecule type" value="Genomic_DNA"/>
</dbReference>
<dbReference type="NCBIfam" id="TIGR00254">
    <property type="entry name" value="GGDEF"/>
    <property type="match status" value="1"/>
</dbReference>
<dbReference type="SMART" id="SM00267">
    <property type="entry name" value="GGDEF"/>
    <property type="match status" value="1"/>
</dbReference>
<evidence type="ECO:0000313" key="4">
    <source>
        <dbReference type="Proteomes" id="UP000467214"/>
    </source>
</evidence>
<dbReference type="InterPro" id="IPR043128">
    <property type="entry name" value="Rev_trsase/Diguanyl_cyclase"/>
</dbReference>
<dbReference type="SMART" id="SM00052">
    <property type="entry name" value="EAL"/>
    <property type="match status" value="1"/>
</dbReference>
<dbReference type="InterPro" id="IPR050706">
    <property type="entry name" value="Cyclic-di-GMP_PDE-like"/>
</dbReference>
<evidence type="ECO:0000313" key="3">
    <source>
        <dbReference type="EMBL" id="MXR38276.1"/>
    </source>
</evidence>
<evidence type="ECO:0000259" key="1">
    <source>
        <dbReference type="PROSITE" id="PS50883"/>
    </source>
</evidence>
<comment type="caution">
    <text evidence="3">The sequence shown here is derived from an EMBL/GenBank/DDBJ whole genome shotgun (WGS) entry which is preliminary data.</text>
</comment>
<dbReference type="SUPFAM" id="SSF55073">
    <property type="entry name" value="Nucleotide cyclase"/>
    <property type="match status" value="1"/>
</dbReference>
<organism evidence="3 4">
    <name type="scientific">Craterilacuibacter sinensis</name>
    <dbReference type="NCBI Taxonomy" id="2686017"/>
    <lineage>
        <taxon>Bacteria</taxon>
        <taxon>Pseudomonadati</taxon>
        <taxon>Pseudomonadota</taxon>
        <taxon>Betaproteobacteria</taxon>
        <taxon>Neisseriales</taxon>
        <taxon>Neisseriaceae</taxon>
        <taxon>Craterilacuibacter</taxon>
    </lineage>
</organism>
<dbReference type="InterPro" id="IPR035919">
    <property type="entry name" value="EAL_sf"/>
</dbReference>
<dbReference type="SUPFAM" id="SSF54631">
    <property type="entry name" value="CBS-domain pair"/>
    <property type="match status" value="1"/>
</dbReference>
<dbReference type="InterPro" id="IPR029787">
    <property type="entry name" value="Nucleotide_cyclase"/>
</dbReference>
<dbReference type="Pfam" id="PF00990">
    <property type="entry name" value="GGDEF"/>
    <property type="match status" value="1"/>
</dbReference>
<dbReference type="InterPro" id="IPR000160">
    <property type="entry name" value="GGDEF_dom"/>
</dbReference>
<proteinExistence type="predicted"/>
<keyword evidence="4" id="KW-1185">Reference proteome</keyword>
<dbReference type="Gene3D" id="3.30.70.270">
    <property type="match status" value="1"/>
</dbReference>
<dbReference type="CDD" id="cd01948">
    <property type="entry name" value="EAL"/>
    <property type="match status" value="1"/>
</dbReference>
<dbReference type="Proteomes" id="UP000467214">
    <property type="component" value="Unassembled WGS sequence"/>
</dbReference>
<dbReference type="Pfam" id="PF00563">
    <property type="entry name" value="EAL"/>
    <property type="match status" value="1"/>
</dbReference>
<dbReference type="PROSITE" id="PS50887">
    <property type="entry name" value="GGDEF"/>
    <property type="match status" value="1"/>
</dbReference>
<evidence type="ECO:0000259" key="2">
    <source>
        <dbReference type="PROSITE" id="PS50887"/>
    </source>
</evidence>
<feature type="domain" description="GGDEF" evidence="2">
    <location>
        <begin position="431"/>
        <end position="582"/>
    </location>
</feature>